<keyword evidence="5" id="KW-1133">Transmembrane helix</keyword>
<proteinExistence type="predicted"/>
<keyword evidence="4" id="KW-0067">ATP-binding</keyword>
<dbReference type="GO" id="GO:0005829">
    <property type="term" value="C:cytosol"/>
    <property type="evidence" value="ECO:0007669"/>
    <property type="project" value="TreeGrafter"/>
</dbReference>
<dbReference type="InterPro" id="IPR000719">
    <property type="entry name" value="Prot_kinase_dom"/>
</dbReference>
<feature type="transmembrane region" description="Helical" evidence="5">
    <location>
        <begin position="294"/>
        <end position="311"/>
    </location>
</feature>
<dbReference type="GO" id="GO:0005776">
    <property type="term" value="C:autophagosome"/>
    <property type="evidence" value="ECO:0007669"/>
    <property type="project" value="TreeGrafter"/>
</dbReference>
<keyword evidence="5" id="KW-0812">Transmembrane</keyword>
<dbReference type="PANTHER" id="PTHR24348:SF22">
    <property type="entry name" value="NON-SPECIFIC SERINE_THREONINE PROTEIN KINASE"/>
    <property type="match status" value="1"/>
</dbReference>
<keyword evidence="2" id="KW-0547">Nucleotide-binding</keyword>
<evidence type="ECO:0000256" key="5">
    <source>
        <dbReference type="SAM" id="Phobius"/>
    </source>
</evidence>
<dbReference type="PROSITE" id="PS50011">
    <property type="entry name" value="PROTEIN_KINASE_DOM"/>
    <property type="match status" value="1"/>
</dbReference>
<dbReference type="SUPFAM" id="SSF56112">
    <property type="entry name" value="Protein kinase-like (PK-like)"/>
    <property type="match status" value="1"/>
</dbReference>
<keyword evidence="1" id="KW-0808">Transferase</keyword>
<dbReference type="Proteomes" id="UP000215694">
    <property type="component" value="Unassembled WGS sequence"/>
</dbReference>
<evidence type="ECO:0000256" key="1">
    <source>
        <dbReference type="ARBA" id="ARBA00022679"/>
    </source>
</evidence>
<gene>
    <name evidence="7" type="ORF">CHL78_010960</name>
</gene>
<dbReference type="GO" id="GO:0016020">
    <property type="term" value="C:membrane"/>
    <property type="evidence" value="ECO:0007669"/>
    <property type="project" value="TreeGrafter"/>
</dbReference>
<dbReference type="Pfam" id="PF00069">
    <property type="entry name" value="Pkinase"/>
    <property type="match status" value="1"/>
</dbReference>
<evidence type="ECO:0000256" key="4">
    <source>
        <dbReference type="ARBA" id="ARBA00022840"/>
    </source>
</evidence>
<keyword evidence="5" id="KW-0472">Membrane</keyword>
<dbReference type="SMART" id="SM00220">
    <property type="entry name" value="S_TKc"/>
    <property type="match status" value="1"/>
</dbReference>
<dbReference type="GO" id="GO:0004674">
    <property type="term" value="F:protein serine/threonine kinase activity"/>
    <property type="evidence" value="ECO:0007669"/>
    <property type="project" value="UniProtKB-KW"/>
</dbReference>
<protein>
    <submittedName>
        <fullName evidence="7">Serine/threonine protein kinase</fullName>
    </submittedName>
</protein>
<dbReference type="InterPro" id="IPR045269">
    <property type="entry name" value="Atg1-like"/>
</dbReference>
<evidence type="ECO:0000256" key="3">
    <source>
        <dbReference type="ARBA" id="ARBA00022777"/>
    </source>
</evidence>
<keyword evidence="7" id="KW-0723">Serine/threonine-protein kinase</keyword>
<dbReference type="InterPro" id="IPR008271">
    <property type="entry name" value="Ser/Thr_kinase_AS"/>
</dbReference>
<evidence type="ECO:0000256" key="2">
    <source>
        <dbReference type="ARBA" id="ARBA00022741"/>
    </source>
</evidence>
<dbReference type="InterPro" id="IPR011009">
    <property type="entry name" value="Kinase-like_dom_sf"/>
</dbReference>
<evidence type="ECO:0000259" key="6">
    <source>
        <dbReference type="PROSITE" id="PS50011"/>
    </source>
</evidence>
<organism evidence="7 8">
    <name type="scientific">Romboutsia weinsteinii</name>
    <dbReference type="NCBI Taxonomy" id="2020949"/>
    <lineage>
        <taxon>Bacteria</taxon>
        <taxon>Bacillati</taxon>
        <taxon>Bacillota</taxon>
        <taxon>Clostridia</taxon>
        <taxon>Peptostreptococcales</taxon>
        <taxon>Peptostreptococcaceae</taxon>
        <taxon>Romboutsia</taxon>
    </lineage>
</organism>
<name>A0A371J2R4_9FIRM</name>
<keyword evidence="3 7" id="KW-0418">Kinase</keyword>
<dbReference type="EMBL" id="NOJY02000017">
    <property type="protein sequence ID" value="RDY26983.1"/>
    <property type="molecule type" value="Genomic_DNA"/>
</dbReference>
<evidence type="ECO:0000313" key="7">
    <source>
        <dbReference type="EMBL" id="RDY26983.1"/>
    </source>
</evidence>
<dbReference type="Gene3D" id="3.30.200.20">
    <property type="entry name" value="Phosphorylase Kinase, domain 1"/>
    <property type="match status" value="1"/>
</dbReference>
<comment type="caution">
    <text evidence="7">The sequence shown here is derived from an EMBL/GenBank/DDBJ whole genome shotgun (WGS) entry which is preliminary data.</text>
</comment>
<sequence length="312" mass="35567">MTLIGNRYEILSKIDSIELNTLYKARDVYDNTKVLIKIIEHENNIHEDFVSNLIDESTNIDGIKSHYIMKILEVGVHCTEDTVLYYIVSEYCGGIGLDKIISGNYLHLEAIIGIATQILRSLEVAHAHNLYHGDLKPSNIIVDKWYNIKISDFGVTKANNGVNLRLDNNIRYLCPHQLNINYTDIESDFFALGIILYECIFKKLPFEKGATEKEMLKFIDKGVNWNEVKAVNGNEELINIIKKLLSRTNKYTNISDIIIDISKIMYDKADIEEEIIDDIEEKSRNGKIISPKKFLLGTAVIALISFMAAAYL</sequence>
<evidence type="ECO:0000313" key="8">
    <source>
        <dbReference type="Proteomes" id="UP000215694"/>
    </source>
</evidence>
<feature type="domain" description="Protein kinase" evidence="6">
    <location>
        <begin position="8"/>
        <end position="265"/>
    </location>
</feature>
<dbReference type="Gene3D" id="1.10.510.10">
    <property type="entry name" value="Transferase(Phosphotransferase) domain 1"/>
    <property type="match status" value="1"/>
</dbReference>
<reference evidence="7 8" key="1">
    <citation type="journal article" date="2017" name="Genome Announc.">
        <title>Draft Genome Sequence of Romboutsia weinsteinii sp. nov. Strain CCRI-19649(T) Isolated from Surface Water.</title>
        <authorList>
            <person name="Maheux A.F."/>
            <person name="Boudreau D.K."/>
            <person name="Berube E."/>
            <person name="Boissinot M."/>
            <person name="Cantin P."/>
            <person name="Raymond F."/>
            <person name="Corbeil J."/>
            <person name="Omar R.F."/>
            <person name="Bergeron M.G."/>
        </authorList>
    </citation>
    <scope>NUCLEOTIDE SEQUENCE [LARGE SCALE GENOMIC DNA]</scope>
    <source>
        <strain evidence="7 8">CCRI-19649</strain>
    </source>
</reference>
<keyword evidence="8" id="KW-1185">Reference proteome</keyword>
<dbReference type="GO" id="GO:0005524">
    <property type="term" value="F:ATP binding"/>
    <property type="evidence" value="ECO:0007669"/>
    <property type="project" value="UniProtKB-KW"/>
</dbReference>
<dbReference type="RefSeq" id="WP_094366951.1">
    <property type="nucleotide sequence ID" value="NZ_NOJY02000017.1"/>
</dbReference>
<dbReference type="PROSITE" id="PS00108">
    <property type="entry name" value="PROTEIN_KINASE_ST"/>
    <property type="match status" value="1"/>
</dbReference>
<dbReference type="PANTHER" id="PTHR24348">
    <property type="entry name" value="SERINE/THREONINE-PROTEIN KINASE UNC-51-RELATED"/>
    <property type="match status" value="1"/>
</dbReference>
<dbReference type="CDD" id="cd14014">
    <property type="entry name" value="STKc_PknB_like"/>
    <property type="match status" value="1"/>
</dbReference>
<dbReference type="OrthoDB" id="9786339at2"/>
<dbReference type="GO" id="GO:0000407">
    <property type="term" value="C:phagophore assembly site"/>
    <property type="evidence" value="ECO:0007669"/>
    <property type="project" value="TreeGrafter"/>
</dbReference>
<accession>A0A371J2R4</accession>
<dbReference type="AlphaFoldDB" id="A0A371J2R4"/>